<protein>
    <submittedName>
        <fullName evidence="2">DUF916 domain-containing protein</fullName>
    </submittedName>
</protein>
<keyword evidence="1" id="KW-1133">Transmembrane helix</keyword>
<dbReference type="AlphaFoldDB" id="A0A5J5J0G1"/>
<sequence>MNGIRIRTGAIAFIGMVLLGQMLGGVGPSAAIAAEGDVSWSVAPASDTSVDGRVSIRQTLEPGTTVVDHVAVTNHGDIPAAFLVYASDGIISETGDFDLLPAGQAPRDSGTWMTISEPGDQASPSAVRTVEIPAKTMKVLAVRIQVPADATPGDHPAGVVAELTAPDGSGLEVSTRVGVRVHLRVSGEIQPQIDVEVTRADYAPSWNPFEPGTIRVEAVVRNAGNVRLGAETLAVASGPFGLLAAESASASVRELLPGQQTTVSAALSAWPLVYISGALNVLPVVVGEDSVPTTLTSSSTPFVLWVVPWIELGALLVVVGLIVAGVLLTRARRARFDAAVDARARALADAGPPSSGPAAGS</sequence>
<reference evidence="3" key="1">
    <citation type="submission" date="2019-09" db="EMBL/GenBank/DDBJ databases">
        <title>Mumia zhuanghuii sp. nov. isolated from the intestinal contents of plateau pika (Ochotona curzoniae) in the Qinghai-Tibet plateau of China.</title>
        <authorList>
            <person name="Tian Z."/>
        </authorList>
    </citation>
    <scope>NUCLEOTIDE SEQUENCE [LARGE SCALE GENOMIC DNA]</scope>
    <source>
        <strain evidence="3">JCM 30598</strain>
    </source>
</reference>
<dbReference type="Proteomes" id="UP000325827">
    <property type="component" value="Unassembled WGS sequence"/>
</dbReference>
<proteinExistence type="predicted"/>
<comment type="caution">
    <text evidence="2">The sequence shown here is derived from an EMBL/GenBank/DDBJ whole genome shotgun (WGS) entry which is preliminary data.</text>
</comment>
<dbReference type="OrthoDB" id="4336304at2"/>
<dbReference type="EMBL" id="VYSA01000002">
    <property type="protein sequence ID" value="KAA9108001.1"/>
    <property type="molecule type" value="Genomic_DNA"/>
</dbReference>
<organism evidence="2 3">
    <name type="scientific">Microbacterium rhizomatis</name>
    <dbReference type="NCBI Taxonomy" id="1631477"/>
    <lineage>
        <taxon>Bacteria</taxon>
        <taxon>Bacillati</taxon>
        <taxon>Actinomycetota</taxon>
        <taxon>Actinomycetes</taxon>
        <taxon>Micrococcales</taxon>
        <taxon>Microbacteriaceae</taxon>
        <taxon>Microbacterium</taxon>
    </lineage>
</organism>
<keyword evidence="3" id="KW-1185">Reference proteome</keyword>
<dbReference type="RefSeq" id="WP_150449032.1">
    <property type="nucleotide sequence ID" value="NZ_VYSA01000002.1"/>
</dbReference>
<accession>A0A5J5J0G1</accession>
<keyword evidence="1" id="KW-0812">Transmembrane</keyword>
<evidence type="ECO:0000313" key="2">
    <source>
        <dbReference type="EMBL" id="KAA9108001.1"/>
    </source>
</evidence>
<evidence type="ECO:0000256" key="1">
    <source>
        <dbReference type="SAM" id="Phobius"/>
    </source>
</evidence>
<evidence type="ECO:0000313" key="3">
    <source>
        <dbReference type="Proteomes" id="UP000325827"/>
    </source>
</evidence>
<keyword evidence="1" id="KW-0472">Membrane</keyword>
<name>A0A5J5J0G1_9MICO</name>
<feature type="transmembrane region" description="Helical" evidence="1">
    <location>
        <begin position="302"/>
        <end position="328"/>
    </location>
</feature>
<gene>
    <name evidence="2" type="ORF">F6B43_11320</name>
</gene>